<name>A2FKH2_TRIV3</name>
<evidence type="ECO:0000259" key="8">
    <source>
        <dbReference type="PROSITE" id="PS51845"/>
    </source>
</evidence>
<feature type="active site" description="Proton donor" evidence="4">
    <location>
        <position position="812"/>
    </location>
</feature>
<keyword evidence="10" id="KW-1185">Reference proteome</keyword>
<dbReference type="Proteomes" id="UP000001542">
    <property type="component" value="Unassembled WGS sequence"/>
</dbReference>
<reference evidence="9" key="2">
    <citation type="journal article" date="2007" name="Science">
        <title>Draft genome sequence of the sexually transmitted pathogen Trichomonas vaginalis.</title>
        <authorList>
            <person name="Carlton J.M."/>
            <person name="Hirt R.P."/>
            <person name="Silva J.C."/>
            <person name="Delcher A.L."/>
            <person name="Schatz M."/>
            <person name="Zhao Q."/>
            <person name="Wortman J.R."/>
            <person name="Bidwell S.L."/>
            <person name="Alsmark U.C.M."/>
            <person name="Besteiro S."/>
            <person name="Sicheritz-Ponten T."/>
            <person name="Noel C.J."/>
            <person name="Dacks J.B."/>
            <person name="Foster P.G."/>
            <person name="Simillion C."/>
            <person name="Van de Peer Y."/>
            <person name="Miranda-Saavedra D."/>
            <person name="Barton G.J."/>
            <person name="Westrop G.D."/>
            <person name="Mueller S."/>
            <person name="Dessi D."/>
            <person name="Fiori P.L."/>
            <person name="Ren Q."/>
            <person name="Paulsen I."/>
            <person name="Zhang H."/>
            <person name="Bastida-Corcuera F.D."/>
            <person name="Simoes-Barbosa A."/>
            <person name="Brown M.T."/>
            <person name="Hayes R.D."/>
            <person name="Mukherjee M."/>
            <person name="Okumura C.Y."/>
            <person name="Schneider R."/>
            <person name="Smith A.J."/>
            <person name="Vanacova S."/>
            <person name="Villalvazo M."/>
            <person name="Haas B.J."/>
            <person name="Pertea M."/>
            <person name="Feldblyum T.V."/>
            <person name="Utterback T.R."/>
            <person name="Shu C.L."/>
            <person name="Osoegawa K."/>
            <person name="de Jong P.J."/>
            <person name="Hrdy I."/>
            <person name="Horvathova L."/>
            <person name="Zubacova Z."/>
            <person name="Dolezal P."/>
            <person name="Malik S.B."/>
            <person name="Logsdon J.M. Jr."/>
            <person name="Henze K."/>
            <person name="Gupta A."/>
            <person name="Wang C.C."/>
            <person name="Dunne R.L."/>
            <person name="Upcroft J.A."/>
            <person name="Upcroft P."/>
            <person name="White O."/>
            <person name="Salzberg S.L."/>
            <person name="Tang P."/>
            <person name="Chiu C.-H."/>
            <person name="Lee Y.-S."/>
            <person name="Embley T.M."/>
            <person name="Coombs G.H."/>
            <person name="Mottram J.C."/>
            <person name="Tachezy J."/>
            <person name="Fraser-Liggett C.M."/>
            <person name="Johnson P.J."/>
        </authorList>
    </citation>
    <scope>NUCLEOTIDE SEQUENCE [LARGE SCALE GENOMIC DNA]</scope>
    <source>
        <strain evidence="9">G3</strain>
    </source>
</reference>
<dbReference type="PANTHER" id="PTHR11347">
    <property type="entry name" value="CYCLIC NUCLEOTIDE PHOSPHODIESTERASE"/>
    <property type="match status" value="1"/>
</dbReference>
<feature type="compositionally biased region" description="Polar residues" evidence="7">
    <location>
        <begin position="19"/>
        <end position="36"/>
    </location>
</feature>
<dbReference type="AlphaFoldDB" id="A2FKH2"/>
<protein>
    <submittedName>
        <fullName evidence="9">3'5'-cyclic nucleotide phosphodiesterase family protein</fullName>
    </submittedName>
</protein>
<dbReference type="Gene3D" id="3.30.450.40">
    <property type="match status" value="4"/>
</dbReference>
<feature type="binding site" evidence="6">
    <location>
        <position position="965"/>
    </location>
    <ligand>
        <name>Zn(2+)</name>
        <dbReference type="ChEBI" id="CHEBI:29105"/>
        <label>1</label>
    </ligand>
</feature>
<dbReference type="SUPFAM" id="SSF55781">
    <property type="entry name" value="GAF domain-like"/>
    <property type="match status" value="4"/>
</dbReference>
<dbReference type="SMART" id="SM00065">
    <property type="entry name" value="GAF"/>
    <property type="match status" value="2"/>
</dbReference>
<dbReference type="STRING" id="5722.A2FKH2"/>
<keyword evidence="2 6" id="KW-0479">Metal-binding</keyword>
<dbReference type="InterPro" id="IPR023088">
    <property type="entry name" value="PDEase"/>
</dbReference>
<organism evidence="9 10">
    <name type="scientific">Trichomonas vaginalis (strain ATCC PRA-98 / G3)</name>
    <dbReference type="NCBI Taxonomy" id="412133"/>
    <lineage>
        <taxon>Eukaryota</taxon>
        <taxon>Metamonada</taxon>
        <taxon>Parabasalia</taxon>
        <taxon>Trichomonadida</taxon>
        <taxon>Trichomonadidae</taxon>
        <taxon>Trichomonas</taxon>
    </lineage>
</organism>
<dbReference type="eggNOG" id="KOG3689">
    <property type="taxonomic scope" value="Eukaryota"/>
</dbReference>
<evidence type="ECO:0000256" key="7">
    <source>
        <dbReference type="SAM" id="MobiDB-lite"/>
    </source>
</evidence>
<dbReference type="GO" id="GO:0007165">
    <property type="term" value="P:signal transduction"/>
    <property type="evidence" value="ECO:0007669"/>
    <property type="project" value="InterPro"/>
</dbReference>
<dbReference type="PROSITE" id="PS51845">
    <property type="entry name" value="PDEASE_I_2"/>
    <property type="match status" value="1"/>
</dbReference>
<dbReference type="OrthoDB" id="74705at2759"/>
<dbReference type="EMBL" id="DS113849">
    <property type="protein sequence ID" value="EAX94584.1"/>
    <property type="molecule type" value="Genomic_DNA"/>
</dbReference>
<feature type="binding site" evidence="5">
    <location>
        <position position="1017"/>
    </location>
    <ligand>
        <name>AMP</name>
        <dbReference type="ChEBI" id="CHEBI:456215"/>
    </ligand>
</feature>
<feature type="region of interest" description="Disordered" evidence="7">
    <location>
        <begin position="1057"/>
        <end position="1086"/>
    </location>
</feature>
<dbReference type="InterPro" id="IPR029016">
    <property type="entry name" value="GAF-like_dom_sf"/>
</dbReference>
<dbReference type="GO" id="GO:0047555">
    <property type="term" value="F:3',5'-cyclic-GMP phosphodiesterase activity"/>
    <property type="evidence" value="ECO:0000318"/>
    <property type="project" value="GO_Central"/>
</dbReference>
<dbReference type="GO" id="GO:0141162">
    <property type="term" value="P:negative regulation of cAMP/PKA signal transduction"/>
    <property type="evidence" value="ECO:0000318"/>
    <property type="project" value="GO_Central"/>
</dbReference>
<dbReference type="InterPro" id="IPR002073">
    <property type="entry name" value="PDEase_catalytic_dom"/>
</dbReference>
<dbReference type="VEuPathDB" id="TrichDB:TVAGG3_0074990"/>
<dbReference type="Gene3D" id="1.10.1300.10">
    <property type="entry name" value="3'5'-cyclic nucleotide phosphodiesterase, catalytic domain"/>
    <property type="match status" value="1"/>
</dbReference>
<dbReference type="InterPro" id="IPR003018">
    <property type="entry name" value="GAF"/>
</dbReference>
<dbReference type="SMART" id="SM00471">
    <property type="entry name" value="HDc"/>
    <property type="match status" value="1"/>
</dbReference>
<evidence type="ECO:0000313" key="9">
    <source>
        <dbReference type="EMBL" id="EAX94584.1"/>
    </source>
</evidence>
<dbReference type="Pfam" id="PF00233">
    <property type="entry name" value="PDEase_I"/>
    <property type="match status" value="1"/>
</dbReference>
<feature type="region of interest" description="Disordered" evidence="7">
    <location>
        <begin position="17"/>
        <end position="36"/>
    </location>
</feature>
<accession>A2FKH2</accession>
<dbReference type="GO" id="GO:0004115">
    <property type="term" value="F:3',5'-cyclic-AMP phosphodiesterase activity"/>
    <property type="evidence" value="ECO:0000318"/>
    <property type="project" value="GO_Central"/>
</dbReference>
<feature type="binding site" evidence="6">
    <location>
        <position position="853"/>
    </location>
    <ligand>
        <name>Zn(2+)</name>
        <dbReference type="ChEBI" id="CHEBI:29105"/>
        <label>2</label>
    </ligand>
</feature>
<dbReference type="RefSeq" id="XP_001307514.1">
    <property type="nucleotide sequence ID" value="XM_001307513.1"/>
</dbReference>
<keyword evidence="1" id="KW-0140">cGMP</keyword>
<evidence type="ECO:0000256" key="1">
    <source>
        <dbReference type="ARBA" id="ARBA00022535"/>
    </source>
</evidence>
<evidence type="ECO:0000313" key="10">
    <source>
        <dbReference type="Proteomes" id="UP000001542"/>
    </source>
</evidence>
<feature type="binding site" evidence="6">
    <location>
        <position position="853"/>
    </location>
    <ligand>
        <name>Zn(2+)</name>
        <dbReference type="ChEBI" id="CHEBI:29105"/>
        <label>1</label>
    </ligand>
</feature>
<dbReference type="KEGG" id="tva:4752319"/>
<evidence type="ECO:0000256" key="5">
    <source>
        <dbReference type="PIRSR" id="PIRSR623088-2"/>
    </source>
</evidence>
<reference evidence="9" key="1">
    <citation type="submission" date="2006-10" db="EMBL/GenBank/DDBJ databases">
        <authorList>
            <person name="Amadeo P."/>
            <person name="Zhao Q."/>
            <person name="Wortman J."/>
            <person name="Fraser-Liggett C."/>
            <person name="Carlton J."/>
        </authorList>
    </citation>
    <scope>NUCLEOTIDE SEQUENCE</scope>
    <source>
        <strain evidence="9">G3</strain>
    </source>
</reference>
<dbReference type="CDD" id="cd00077">
    <property type="entry name" value="HDc"/>
    <property type="match status" value="1"/>
</dbReference>
<feature type="binding site" evidence="5">
    <location>
        <position position="965"/>
    </location>
    <ligand>
        <name>AMP</name>
        <dbReference type="ChEBI" id="CHEBI:456215"/>
    </ligand>
</feature>
<feature type="binding site" evidence="6">
    <location>
        <position position="816"/>
    </location>
    <ligand>
        <name>Zn(2+)</name>
        <dbReference type="ChEBI" id="CHEBI:29105"/>
        <label>1</label>
    </ligand>
</feature>
<dbReference type="GO" id="GO:0046872">
    <property type="term" value="F:metal ion binding"/>
    <property type="evidence" value="ECO:0007669"/>
    <property type="project" value="UniProtKB-KW"/>
</dbReference>
<feature type="binding site" evidence="6">
    <location>
        <position position="852"/>
    </location>
    <ligand>
        <name>Zn(2+)</name>
        <dbReference type="ChEBI" id="CHEBI:29105"/>
        <label>1</label>
    </ligand>
</feature>
<dbReference type="SMR" id="A2FKH2"/>
<evidence type="ECO:0000256" key="3">
    <source>
        <dbReference type="ARBA" id="ARBA00022801"/>
    </source>
</evidence>
<evidence type="ECO:0000256" key="4">
    <source>
        <dbReference type="PIRSR" id="PIRSR623088-1"/>
    </source>
</evidence>
<feature type="domain" description="PDEase" evidence="8">
    <location>
        <begin position="736"/>
        <end position="1060"/>
    </location>
</feature>
<dbReference type="SUPFAM" id="SSF109604">
    <property type="entry name" value="HD-domain/PDEase-like"/>
    <property type="match status" value="1"/>
</dbReference>
<feature type="binding site" evidence="5">
    <location>
        <position position="853"/>
    </location>
    <ligand>
        <name>AMP</name>
        <dbReference type="ChEBI" id="CHEBI:456215"/>
    </ligand>
</feature>
<sequence length="1086" mass="122812">MTFRGVGALKPLGAKMKSVETSSKGTSPQELSPAPQKQVSCEENFDQMMIDIQTMPVNQVIESALAKIMNVSNVVLWLVYENEKRFYSPTLSKSIPFEKSLVGYCYQMHLIQVTENQSSHSAYDEEFDSVGIPATNPVIIFPVTNRADKIIAIIELSRKEPIFTEQEQQIVSYYQSKFRIYSRYLFEKMPSLSTAKDLVGIDYLSKVVTKLESALCHFFNANYADFYLMKTKDKVFLHFEKNNDNPTIINEENLGVIGYALTENYIVNEPQLKAHKRYNENVDNYGDQSALIVPYVQEDGKVWGIALHGRVKTNGYTKLDENLLLSLAPFAVKSLSTSLHPPPDLPQLDDFEKRLAALLEIAQALSGVLDIETLIPTIMERACNLLHAERCSLFLVDKGKQSLVTHFQSGLDKALTIPLTRGIVGHTAITGNVVNIKDAYSDTRFDRTIDQTTGFRTVSLLTVPIYNNRGEITGVTEMINKLDGEGFTEDDVRMMHPFNVFCGTSLDNAKLYKASIDLTKQLRTLTKMSAVLGQGTQLTGVVEEILENARSIVSASRATLFIYDSNERITKQFANIGNEIKYGTMFADIVVNERETKIFSSMDIARLTSKNVLESAIEKLMSEPPPAEIFSSSNLSTRSSKSNLSFLSSSSDNNNSVAQQQNVNESICSIPLMDSSGIILGVMELECNWKIINEDMDILDCFAVFASVAIERANLKDIAEHGQVEIDLKHWLTESERDGYSVPQSFQLPQEVIDGFFTVNFDAPMWDGIGHFKVIFNIFHHFGVLQIFKVTNEKFFRFLTALRDKYKKVPYHNWRHAVDVTQFVTYELITSGYDKILSSFELYGLLVACLCHDANHDGFTNVYNVKAETPLGILFKNQSVMETHHCAIAIDIISKEETNIFASLNPAEYKKMWSLIINLILITDMAKHFTFLKEFNGLFDAGEWKPKENPQHFLMLMQMLLKCGDISNVSRPFELADKWCDVLCEEFFRQGDLEQAQGMNYTSDLNDRAHLDKPKSQIGFYTFVCLPLYQATAKAIPKLQVNVDQVNSNLAIWKKAQEDKKKAEEEEEARKKAAAEENKSQEEEKK</sequence>
<keyword evidence="3" id="KW-0378">Hydrolase</keyword>
<dbReference type="PRINTS" id="PR00387">
    <property type="entry name" value="PDIESTERASE1"/>
</dbReference>
<gene>
    <name evidence="9" type="ORF">TVAG_134900</name>
</gene>
<evidence type="ECO:0000256" key="6">
    <source>
        <dbReference type="PIRSR" id="PIRSR623088-3"/>
    </source>
</evidence>
<dbReference type="VEuPathDB" id="TrichDB:TVAG_134900"/>
<dbReference type="InParanoid" id="A2FKH2"/>
<dbReference type="InterPro" id="IPR003607">
    <property type="entry name" value="HD/PDEase_dom"/>
</dbReference>
<dbReference type="InterPro" id="IPR036971">
    <property type="entry name" value="PDEase_catalytic_dom_sf"/>
</dbReference>
<feature type="binding site" evidence="5">
    <location>
        <begin position="812"/>
        <end position="816"/>
    </location>
    <ligand>
        <name>AMP</name>
        <dbReference type="ChEBI" id="CHEBI:456215"/>
    </ligand>
</feature>
<evidence type="ECO:0000256" key="2">
    <source>
        <dbReference type="ARBA" id="ARBA00022723"/>
    </source>
</evidence>
<dbReference type="Pfam" id="PF01590">
    <property type="entry name" value="GAF"/>
    <property type="match status" value="1"/>
</dbReference>
<proteinExistence type="predicted"/>